<dbReference type="Pfam" id="PF24722">
    <property type="entry name" value="DUF7674"/>
    <property type="match status" value="1"/>
</dbReference>
<name>A0A645F749_9ZZZZ</name>
<sequence>MSEKSEEFLRVMLDFIPSLESEYRNSIENNGELLETVIIEDVLMPEILKLLSEDSNVELLSHIFDYFEEVCNSEDNYLLNIFSVTVLEILGNDRAILEVAQKYMGPKTKQLQVQADVDLGRIN</sequence>
<protein>
    <recommendedName>
        <fullName evidence="1">DUF7674 domain-containing protein</fullName>
    </recommendedName>
</protein>
<accession>A0A645F749</accession>
<dbReference type="InterPro" id="IPR056091">
    <property type="entry name" value="DUF7674"/>
</dbReference>
<gene>
    <name evidence="2" type="ORF">SDC9_157500</name>
</gene>
<comment type="caution">
    <text evidence="2">The sequence shown here is derived from an EMBL/GenBank/DDBJ whole genome shotgun (WGS) entry which is preliminary data.</text>
</comment>
<evidence type="ECO:0000259" key="1">
    <source>
        <dbReference type="Pfam" id="PF24722"/>
    </source>
</evidence>
<organism evidence="2">
    <name type="scientific">bioreactor metagenome</name>
    <dbReference type="NCBI Taxonomy" id="1076179"/>
    <lineage>
        <taxon>unclassified sequences</taxon>
        <taxon>metagenomes</taxon>
        <taxon>ecological metagenomes</taxon>
    </lineage>
</organism>
<feature type="domain" description="DUF7674" evidence="1">
    <location>
        <begin position="12"/>
        <end position="114"/>
    </location>
</feature>
<dbReference type="AlphaFoldDB" id="A0A645F749"/>
<evidence type="ECO:0000313" key="2">
    <source>
        <dbReference type="EMBL" id="MPN10205.1"/>
    </source>
</evidence>
<reference evidence="2" key="1">
    <citation type="submission" date="2019-08" db="EMBL/GenBank/DDBJ databases">
        <authorList>
            <person name="Kucharzyk K."/>
            <person name="Murdoch R.W."/>
            <person name="Higgins S."/>
            <person name="Loffler F."/>
        </authorList>
    </citation>
    <scope>NUCLEOTIDE SEQUENCE</scope>
</reference>
<dbReference type="EMBL" id="VSSQ01056354">
    <property type="protein sequence ID" value="MPN10205.1"/>
    <property type="molecule type" value="Genomic_DNA"/>
</dbReference>
<proteinExistence type="predicted"/>